<sequence>MELIIQLIKSHLDVSEDALSEIAKRIVKRKLPRKAQILAPNDRQQTLIFLVKGVTRNFYRMETKEWTSRFSQAGDLVLSIDSFLFDEPSKEYIECCTPIEFWEISKDDYHELLAKYAELHVLVGKLSYCNLRLSTTRMYNWKMLTSVERYEQFCKEKPSLIKTVQGQHIASYLGISAFDLSRIRRRFSQIKVSTFIFHLVDFLDIW</sequence>
<evidence type="ECO:0000313" key="1">
    <source>
        <dbReference type="EMBL" id="MDR6808183.1"/>
    </source>
</evidence>
<evidence type="ECO:0000313" key="2">
    <source>
        <dbReference type="Proteomes" id="UP001264980"/>
    </source>
</evidence>
<proteinExistence type="predicted"/>
<dbReference type="RefSeq" id="WP_309989507.1">
    <property type="nucleotide sequence ID" value="NZ_JAVDTI010000006.1"/>
</dbReference>
<dbReference type="InterPro" id="IPR018490">
    <property type="entry name" value="cNMP-bd_dom_sf"/>
</dbReference>
<organism evidence="1 2">
    <name type="scientific">Dyadobacter fermentans</name>
    <dbReference type="NCBI Taxonomy" id="94254"/>
    <lineage>
        <taxon>Bacteria</taxon>
        <taxon>Pseudomonadati</taxon>
        <taxon>Bacteroidota</taxon>
        <taxon>Cytophagia</taxon>
        <taxon>Cytophagales</taxon>
        <taxon>Spirosomataceae</taxon>
        <taxon>Dyadobacter</taxon>
    </lineage>
</organism>
<protein>
    <submittedName>
        <fullName evidence="1">CRP-like cAMP-binding protein</fullName>
    </submittedName>
</protein>
<dbReference type="EMBL" id="JAVDTI010000006">
    <property type="protein sequence ID" value="MDR6808183.1"/>
    <property type="molecule type" value="Genomic_DNA"/>
</dbReference>
<accession>A0ABU1R467</accession>
<name>A0ABU1R467_9BACT</name>
<dbReference type="InterPro" id="IPR014710">
    <property type="entry name" value="RmlC-like_jellyroll"/>
</dbReference>
<reference evidence="1 2" key="1">
    <citation type="submission" date="2023-07" db="EMBL/GenBank/DDBJ databases">
        <title>Sorghum-associated microbial communities from plants grown in Nebraska, USA.</title>
        <authorList>
            <person name="Schachtman D."/>
        </authorList>
    </citation>
    <scope>NUCLEOTIDE SEQUENCE [LARGE SCALE GENOMIC DNA]</scope>
    <source>
        <strain evidence="1 2">BE57</strain>
    </source>
</reference>
<gene>
    <name evidence="1" type="ORF">J2W84_005245</name>
</gene>
<dbReference type="SUPFAM" id="SSF51206">
    <property type="entry name" value="cAMP-binding domain-like"/>
    <property type="match status" value="1"/>
</dbReference>
<keyword evidence="2" id="KW-1185">Reference proteome</keyword>
<dbReference type="Gene3D" id="2.60.120.10">
    <property type="entry name" value="Jelly Rolls"/>
    <property type="match status" value="1"/>
</dbReference>
<dbReference type="Proteomes" id="UP001264980">
    <property type="component" value="Unassembled WGS sequence"/>
</dbReference>
<comment type="caution">
    <text evidence="1">The sequence shown here is derived from an EMBL/GenBank/DDBJ whole genome shotgun (WGS) entry which is preliminary data.</text>
</comment>